<keyword evidence="10" id="KW-1185">Reference proteome</keyword>
<organism evidence="9 10">
    <name type="scientific">Psychrobacillus psychrotolerans</name>
    <dbReference type="NCBI Taxonomy" id="126156"/>
    <lineage>
        <taxon>Bacteria</taxon>
        <taxon>Bacillati</taxon>
        <taxon>Bacillota</taxon>
        <taxon>Bacilli</taxon>
        <taxon>Bacillales</taxon>
        <taxon>Bacillaceae</taxon>
        <taxon>Psychrobacillus</taxon>
    </lineage>
</organism>
<dbReference type="RefSeq" id="WP_093536869.1">
    <property type="nucleotide sequence ID" value="NZ_FOXU01000003.1"/>
</dbReference>
<dbReference type="InterPro" id="IPR000192">
    <property type="entry name" value="Aminotrans_V_dom"/>
</dbReference>
<evidence type="ECO:0000256" key="5">
    <source>
        <dbReference type="ARBA" id="ARBA00023004"/>
    </source>
</evidence>
<dbReference type="GO" id="GO:0031071">
    <property type="term" value="F:cysteine desulfurase activity"/>
    <property type="evidence" value="ECO:0007669"/>
    <property type="project" value="UniProtKB-ARBA"/>
</dbReference>
<dbReference type="Gene3D" id="3.90.1150.10">
    <property type="entry name" value="Aspartate Aminotransferase, domain 1"/>
    <property type="match status" value="1"/>
</dbReference>
<dbReference type="InterPro" id="IPR016454">
    <property type="entry name" value="Cysteine_dSase"/>
</dbReference>
<dbReference type="Pfam" id="PF00266">
    <property type="entry name" value="Aminotran_5"/>
    <property type="match status" value="1"/>
</dbReference>
<dbReference type="InterPro" id="IPR015422">
    <property type="entry name" value="PyrdxlP-dep_Trfase_small"/>
</dbReference>
<dbReference type="GO" id="GO:0051536">
    <property type="term" value="F:iron-sulfur cluster binding"/>
    <property type="evidence" value="ECO:0007669"/>
    <property type="project" value="UniProtKB-KW"/>
</dbReference>
<dbReference type="InterPro" id="IPR015421">
    <property type="entry name" value="PyrdxlP-dep_Trfase_major"/>
</dbReference>
<keyword evidence="5" id="KW-0408">Iron</keyword>
<keyword evidence="6" id="KW-0411">Iron-sulfur</keyword>
<feature type="domain" description="Aminotransferase class V" evidence="8">
    <location>
        <begin position="2"/>
        <end position="363"/>
    </location>
</feature>
<dbReference type="PANTHER" id="PTHR11601">
    <property type="entry name" value="CYSTEINE DESULFURYLASE FAMILY MEMBER"/>
    <property type="match status" value="1"/>
</dbReference>
<evidence type="ECO:0000256" key="1">
    <source>
        <dbReference type="ARBA" id="ARBA00001933"/>
    </source>
</evidence>
<dbReference type="PIRSF" id="PIRSF005572">
    <property type="entry name" value="NifS"/>
    <property type="match status" value="1"/>
</dbReference>
<keyword evidence="3" id="KW-0479">Metal-binding</keyword>
<evidence type="ECO:0000256" key="7">
    <source>
        <dbReference type="RuleBase" id="RU004504"/>
    </source>
</evidence>
<proteinExistence type="inferred from homology"/>
<protein>
    <submittedName>
        <fullName evidence="9">Cysteine desulfurase</fullName>
    </submittedName>
</protein>
<dbReference type="Gene3D" id="3.40.640.10">
    <property type="entry name" value="Type I PLP-dependent aspartate aminotransferase-like (Major domain)"/>
    <property type="match status" value="1"/>
</dbReference>
<evidence type="ECO:0000256" key="2">
    <source>
        <dbReference type="ARBA" id="ARBA00006490"/>
    </source>
</evidence>
<sequence>MIYLDNSATTKVHPEVLNTFVAVNEKFWANPASIHTFGHQTNELLQSAREQIADILKTSNEKIFFTSGGTESNNLAIFGLAHKYKQRGKHVLISEIEHPSIIETAKKLSEIGFDVEWIPVNSEGIIILDTLEKLVRKDTILVSVMHVNNETGAIQPIEELSKIVRAQSRALIHMDAVQSFGKIPVDFKILDIDAITISSHKIHGLKGSGLLALKKFVEIEPILYGGGQESGIRSGTTSVPLAVATAKAIRLAVTDLQNNILKLQTLSDDLMVYLNTFPSVKVISPAKKAPHIVTFSVQKVKGEVMINALQEQDIIVSTSSACSSRQTKTSHVLKAMHISDDYIKGVLRVSLSTLNNQQEIDQFKIVFKRVMNVIKGD</sequence>
<dbReference type="InterPro" id="IPR020578">
    <property type="entry name" value="Aminotrans_V_PyrdxlP_BS"/>
</dbReference>
<dbReference type="Gene3D" id="1.10.260.50">
    <property type="match status" value="1"/>
</dbReference>
<dbReference type="SUPFAM" id="SSF53383">
    <property type="entry name" value="PLP-dependent transferases"/>
    <property type="match status" value="1"/>
</dbReference>
<gene>
    <name evidence="9" type="ORF">SAMN05421670_2130</name>
</gene>
<evidence type="ECO:0000313" key="9">
    <source>
        <dbReference type="EMBL" id="SFQ45734.1"/>
    </source>
</evidence>
<dbReference type="AlphaFoldDB" id="A0A1I5YN93"/>
<reference evidence="10" key="1">
    <citation type="submission" date="2016-10" db="EMBL/GenBank/DDBJ databases">
        <authorList>
            <person name="Varghese N."/>
            <person name="Submissions S."/>
        </authorList>
    </citation>
    <scope>NUCLEOTIDE SEQUENCE [LARGE SCALE GENOMIC DNA]</scope>
    <source>
        <strain evidence="10">DSM 11706</strain>
    </source>
</reference>
<evidence type="ECO:0000256" key="3">
    <source>
        <dbReference type="ARBA" id="ARBA00022723"/>
    </source>
</evidence>
<dbReference type="OrthoDB" id="9808002at2"/>
<evidence type="ECO:0000313" key="10">
    <source>
        <dbReference type="Proteomes" id="UP000198734"/>
    </source>
</evidence>
<evidence type="ECO:0000259" key="8">
    <source>
        <dbReference type="Pfam" id="PF00266"/>
    </source>
</evidence>
<evidence type="ECO:0000256" key="6">
    <source>
        <dbReference type="ARBA" id="ARBA00023014"/>
    </source>
</evidence>
<dbReference type="GO" id="GO:0046872">
    <property type="term" value="F:metal ion binding"/>
    <property type="evidence" value="ECO:0007669"/>
    <property type="project" value="UniProtKB-KW"/>
</dbReference>
<dbReference type="Proteomes" id="UP000198734">
    <property type="component" value="Unassembled WGS sequence"/>
</dbReference>
<dbReference type="STRING" id="126156.SAMN05421670_2130"/>
<name>A0A1I5YN93_9BACI</name>
<comment type="cofactor">
    <cofactor evidence="1 7">
        <name>pyridoxal 5'-phosphate</name>
        <dbReference type="ChEBI" id="CHEBI:597326"/>
    </cofactor>
</comment>
<dbReference type="EMBL" id="FOXU01000003">
    <property type="protein sequence ID" value="SFQ45734.1"/>
    <property type="molecule type" value="Genomic_DNA"/>
</dbReference>
<dbReference type="FunFam" id="3.40.640.10:FF:000084">
    <property type="entry name" value="IscS-like cysteine desulfurase"/>
    <property type="match status" value="1"/>
</dbReference>
<comment type="similarity">
    <text evidence="2">Belongs to the class-V pyridoxal-phosphate-dependent aminotransferase family. NifS/IscS subfamily.</text>
</comment>
<accession>A0A1I5YN93</accession>
<dbReference type="InterPro" id="IPR015424">
    <property type="entry name" value="PyrdxlP-dep_Trfase"/>
</dbReference>
<evidence type="ECO:0000256" key="4">
    <source>
        <dbReference type="ARBA" id="ARBA00022898"/>
    </source>
</evidence>
<dbReference type="PROSITE" id="PS00595">
    <property type="entry name" value="AA_TRANSFER_CLASS_5"/>
    <property type="match status" value="1"/>
</dbReference>
<dbReference type="PANTHER" id="PTHR11601:SF50">
    <property type="entry name" value="CYSTEINE DESULFURASE ISCS 2-RELATED"/>
    <property type="match status" value="1"/>
</dbReference>
<keyword evidence="4" id="KW-0663">Pyridoxal phosphate</keyword>